<dbReference type="OrthoDB" id="68575at2759"/>
<dbReference type="Gene3D" id="4.10.49.10">
    <property type="entry name" value="Cytochrome c oxidase subunit VIIc"/>
    <property type="match status" value="1"/>
</dbReference>
<accession>A0A1E4T9L9</accession>
<evidence type="ECO:0000259" key="12">
    <source>
        <dbReference type="Pfam" id="PF03358"/>
    </source>
</evidence>
<evidence type="ECO:0000256" key="4">
    <source>
        <dbReference type="ARBA" id="ARBA00022692"/>
    </source>
</evidence>
<feature type="transmembrane region" description="Helical" evidence="11">
    <location>
        <begin position="214"/>
        <end position="235"/>
    </location>
</feature>
<evidence type="ECO:0000256" key="8">
    <source>
        <dbReference type="ARBA" id="ARBA00023128"/>
    </source>
</evidence>
<dbReference type="CDD" id="cd00929">
    <property type="entry name" value="Cyt_c_Oxidase_VIIc"/>
    <property type="match status" value="1"/>
</dbReference>
<dbReference type="PANTHER" id="PTHR30543">
    <property type="entry name" value="CHROMATE REDUCTASE"/>
    <property type="match status" value="1"/>
</dbReference>
<evidence type="ECO:0000256" key="7">
    <source>
        <dbReference type="ARBA" id="ARBA00022989"/>
    </source>
</evidence>
<evidence type="ECO:0000313" key="13">
    <source>
        <dbReference type="EMBL" id="ODV88450.1"/>
    </source>
</evidence>
<evidence type="ECO:0000256" key="6">
    <source>
        <dbReference type="ARBA" id="ARBA00022946"/>
    </source>
</evidence>
<keyword evidence="9 11" id="KW-0472">Membrane</keyword>
<keyword evidence="5" id="KW-0999">Mitochondrion inner membrane</keyword>
<dbReference type="InterPro" id="IPR005025">
    <property type="entry name" value="FMN_Rdtase-like_dom"/>
</dbReference>
<feature type="domain" description="NADPH-dependent FMN reductase-like" evidence="12">
    <location>
        <begin position="1"/>
        <end position="142"/>
    </location>
</feature>
<evidence type="ECO:0000256" key="2">
    <source>
        <dbReference type="ARBA" id="ARBA00004673"/>
    </source>
</evidence>
<dbReference type="SUPFAM" id="SSF52218">
    <property type="entry name" value="Flavoproteins"/>
    <property type="match status" value="1"/>
</dbReference>
<dbReference type="Pfam" id="PF02935">
    <property type="entry name" value="COX7C"/>
    <property type="match status" value="1"/>
</dbReference>
<dbReference type="EMBL" id="KV453844">
    <property type="protein sequence ID" value="ODV88450.1"/>
    <property type="molecule type" value="Genomic_DNA"/>
</dbReference>
<sequence length="243" mass="27524">MKIYLIIGSVRLGRIGPQIAEWIKKEIQANDPSSDIELIDLREWYLPMDDEPNLPASGHYEKEHTKAWARKISQGEMFIFLTPQYNGGYPAALKNAIDHLYAEWSGKPACIVSYAYRGGGRAAAQLKQILTGVRMLTQENAVEISLSQLVVDDSGCITDIENALSQYKQAMFRAGRASGNRQFSSNAVRRSDHYEEGVYSNIPFKIHNRKYVPYWVLHFGFLGLGFFAPFLVAYYQMKRSGSI</sequence>
<dbReference type="InterPro" id="IPR029039">
    <property type="entry name" value="Flavoprotein-like_sf"/>
</dbReference>
<keyword evidence="6" id="KW-0809">Transit peptide</keyword>
<dbReference type="GO" id="GO:0010181">
    <property type="term" value="F:FMN binding"/>
    <property type="evidence" value="ECO:0007669"/>
    <property type="project" value="TreeGrafter"/>
</dbReference>
<dbReference type="Proteomes" id="UP000095023">
    <property type="component" value="Unassembled WGS sequence"/>
</dbReference>
<dbReference type="InterPro" id="IPR004202">
    <property type="entry name" value="COX7C/Cox8"/>
</dbReference>
<organism evidence="13 14">
    <name type="scientific">Tortispora caseinolytica NRRL Y-17796</name>
    <dbReference type="NCBI Taxonomy" id="767744"/>
    <lineage>
        <taxon>Eukaryota</taxon>
        <taxon>Fungi</taxon>
        <taxon>Dikarya</taxon>
        <taxon>Ascomycota</taxon>
        <taxon>Saccharomycotina</taxon>
        <taxon>Trigonopsidomycetes</taxon>
        <taxon>Trigonopsidales</taxon>
        <taxon>Trigonopsidaceae</taxon>
        <taxon>Tortispora</taxon>
    </lineage>
</organism>
<keyword evidence="4 11" id="KW-0812">Transmembrane</keyword>
<reference evidence="14" key="1">
    <citation type="submission" date="2016-02" db="EMBL/GenBank/DDBJ databases">
        <title>Comparative genomics of biotechnologically important yeasts.</title>
        <authorList>
            <consortium name="DOE Joint Genome Institute"/>
            <person name="Riley R."/>
            <person name="Haridas S."/>
            <person name="Wolfe K.H."/>
            <person name="Lopes M.R."/>
            <person name="Hittinger C.T."/>
            <person name="Goker M."/>
            <person name="Salamov A."/>
            <person name="Wisecaver J."/>
            <person name="Long T.M."/>
            <person name="Aerts A.L."/>
            <person name="Barry K."/>
            <person name="Choi C."/>
            <person name="Clum A."/>
            <person name="Coughlan A.Y."/>
            <person name="Deshpande S."/>
            <person name="Douglass A.P."/>
            <person name="Hanson S.J."/>
            <person name="Klenk H.-P."/>
            <person name="Labutti K."/>
            <person name="Lapidus A."/>
            <person name="Lindquist E."/>
            <person name="Lipzen A."/>
            <person name="Meier-Kolthoff J.P."/>
            <person name="Ohm R.A."/>
            <person name="Otillar R.P."/>
            <person name="Pangilinan J."/>
            <person name="Peng Y."/>
            <person name="Rokas A."/>
            <person name="Rosa C.A."/>
            <person name="Scheuner C."/>
            <person name="Sibirny A.A."/>
            <person name="Slot J.C."/>
            <person name="Stielow J.B."/>
            <person name="Sun H."/>
            <person name="Kurtzman C.P."/>
            <person name="Blackwell M."/>
            <person name="Jeffries T.W."/>
            <person name="Grigoriev I.V."/>
        </authorList>
    </citation>
    <scope>NUCLEOTIDE SEQUENCE [LARGE SCALE GENOMIC DNA]</scope>
    <source>
        <strain evidence="14">NRRL Y-17796</strain>
    </source>
</reference>
<evidence type="ECO:0000256" key="3">
    <source>
        <dbReference type="ARBA" id="ARBA00010514"/>
    </source>
</evidence>
<dbReference type="UniPathway" id="UPA00705"/>
<dbReference type="GO" id="GO:0006123">
    <property type="term" value="P:mitochondrial electron transport, cytochrome c to oxygen"/>
    <property type="evidence" value="ECO:0007669"/>
    <property type="project" value="InterPro"/>
</dbReference>
<proteinExistence type="inferred from homology"/>
<comment type="subcellular location">
    <subcellularLocation>
        <location evidence="1">Mitochondrion inner membrane</location>
        <topology evidence="1">Single-pass membrane protein</topology>
    </subcellularLocation>
</comment>
<dbReference type="InterPro" id="IPR050712">
    <property type="entry name" value="NAD(P)H-dep_reductase"/>
</dbReference>
<gene>
    <name evidence="13" type="ORF">CANCADRAFT_4590</name>
</gene>
<comment type="similarity">
    <text evidence="3">Belongs to the cytochrome c oxidase VIIc family.</text>
</comment>
<name>A0A1E4T9L9_9ASCO</name>
<evidence type="ECO:0000256" key="9">
    <source>
        <dbReference type="ARBA" id="ARBA00023136"/>
    </source>
</evidence>
<dbReference type="Pfam" id="PF03358">
    <property type="entry name" value="FMN_red"/>
    <property type="match status" value="1"/>
</dbReference>
<dbReference type="PANTHER" id="PTHR30543:SF21">
    <property type="entry name" value="NAD(P)H-DEPENDENT FMN REDUCTASE LOT6"/>
    <property type="match status" value="1"/>
</dbReference>
<evidence type="ECO:0000256" key="11">
    <source>
        <dbReference type="SAM" id="Phobius"/>
    </source>
</evidence>
<evidence type="ECO:0000256" key="10">
    <source>
        <dbReference type="ARBA" id="ARBA00071004"/>
    </source>
</evidence>
<dbReference type="GO" id="GO:0005829">
    <property type="term" value="C:cytosol"/>
    <property type="evidence" value="ECO:0007669"/>
    <property type="project" value="TreeGrafter"/>
</dbReference>
<dbReference type="AlphaFoldDB" id="A0A1E4T9L9"/>
<dbReference type="Gene3D" id="3.40.50.360">
    <property type="match status" value="1"/>
</dbReference>
<evidence type="ECO:0000256" key="1">
    <source>
        <dbReference type="ARBA" id="ARBA00004434"/>
    </source>
</evidence>
<evidence type="ECO:0000313" key="14">
    <source>
        <dbReference type="Proteomes" id="UP000095023"/>
    </source>
</evidence>
<keyword evidence="7 11" id="KW-1133">Transmembrane helix</keyword>
<dbReference type="GO" id="GO:0016491">
    <property type="term" value="F:oxidoreductase activity"/>
    <property type="evidence" value="ECO:0007669"/>
    <property type="project" value="InterPro"/>
</dbReference>
<dbReference type="GO" id="GO:0005743">
    <property type="term" value="C:mitochondrial inner membrane"/>
    <property type="evidence" value="ECO:0007669"/>
    <property type="project" value="UniProtKB-SubCell"/>
</dbReference>
<dbReference type="FunFam" id="4.10.49.10:FF:000001">
    <property type="entry name" value="Cytochrome c oxidase subunit 7C"/>
    <property type="match status" value="1"/>
</dbReference>
<keyword evidence="14" id="KW-1185">Reference proteome</keyword>
<keyword evidence="8" id="KW-0496">Mitochondrion</keyword>
<protein>
    <recommendedName>
        <fullName evidence="10">Cytochrome c oxidase subunit 8, mitochondrial</fullName>
    </recommendedName>
</protein>
<dbReference type="GO" id="GO:0045277">
    <property type="term" value="C:respiratory chain complex IV"/>
    <property type="evidence" value="ECO:0007669"/>
    <property type="project" value="InterPro"/>
</dbReference>
<comment type="pathway">
    <text evidence="2">Energy metabolism; oxidative phosphorylation.</text>
</comment>
<dbReference type="SUPFAM" id="SSF81427">
    <property type="entry name" value="Mitochondrial cytochrome c oxidase subunit VIIc (aka VIIIa)"/>
    <property type="match status" value="1"/>
</dbReference>
<evidence type="ECO:0000256" key="5">
    <source>
        <dbReference type="ARBA" id="ARBA00022792"/>
    </source>
</evidence>
<dbReference type="InterPro" id="IPR036636">
    <property type="entry name" value="COX7C/Cox8_sf"/>
</dbReference>